<protein>
    <submittedName>
        <fullName evidence="1">Uncharacterized protein</fullName>
    </submittedName>
</protein>
<sequence length="49" mass="5290">MTLVSCIATTHSSFLLSSCHTPMELNKACTAGDEVNLIEVSVWKYSASI</sequence>
<keyword evidence="2" id="KW-1185">Reference proteome</keyword>
<dbReference type="EMBL" id="PDWZ02000005">
    <property type="protein sequence ID" value="KAB2106187.1"/>
    <property type="molecule type" value="Genomic_DNA"/>
</dbReference>
<gene>
    <name evidence="1" type="ORF">AG0111_0g5865</name>
</gene>
<evidence type="ECO:0000313" key="2">
    <source>
        <dbReference type="Proteomes" id="UP000293547"/>
    </source>
</evidence>
<organism evidence="1 2">
    <name type="scientific">Alternaria gaisen</name>
    <dbReference type="NCBI Taxonomy" id="167740"/>
    <lineage>
        <taxon>Eukaryota</taxon>
        <taxon>Fungi</taxon>
        <taxon>Dikarya</taxon>
        <taxon>Ascomycota</taxon>
        <taxon>Pezizomycotina</taxon>
        <taxon>Dothideomycetes</taxon>
        <taxon>Pleosporomycetidae</taxon>
        <taxon>Pleosporales</taxon>
        <taxon>Pleosporineae</taxon>
        <taxon>Pleosporaceae</taxon>
        <taxon>Alternaria</taxon>
        <taxon>Alternaria sect. Alternaria</taxon>
    </lineage>
</organism>
<comment type="caution">
    <text evidence="1">The sequence shown here is derived from an EMBL/GenBank/DDBJ whole genome shotgun (WGS) entry which is preliminary data.</text>
</comment>
<dbReference type="Proteomes" id="UP000293547">
    <property type="component" value="Unassembled WGS sequence"/>
</dbReference>
<proteinExistence type="predicted"/>
<reference evidence="1 2" key="1">
    <citation type="journal article" date="2019" name="bioRxiv">
        <title>Genomics, evolutionary history and diagnostics of the Alternaria alternata species group including apple and Asian pear pathotypes.</title>
        <authorList>
            <person name="Armitage A.D."/>
            <person name="Cockerton H.M."/>
            <person name="Sreenivasaprasad S."/>
            <person name="Woodhall J.W."/>
            <person name="Lane C.R."/>
            <person name="Harrison R.J."/>
            <person name="Clarkson J.P."/>
        </authorList>
    </citation>
    <scope>NUCLEOTIDE SEQUENCE [LARGE SCALE GENOMIC DNA]</scope>
    <source>
        <strain evidence="1 2">FERA 650</strain>
    </source>
</reference>
<accession>A0ACB6FP05</accession>
<name>A0ACB6FP05_9PLEO</name>
<evidence type="ECO:0000313" key="1">
    <source>
        <dbReference type="EMBL" id="KAB2106187.1"/>
    </source>
</evidence>